<sequence>MSTAKDIASDTLHSATEQTSGVLHSAAEKASDALHSTTEKASGTLHSATETTNGTLHSATEKTNGTFHSATEKTNGTFHSATEKTNGTLHSATEKVSRTLHSATEKASGTLHSATEKAKSAKESVRQSTSVQRYIVSPASYSKERLVSGLTVASRYVKSEMSLTRLLLSVATVFVVLGYNVVMSKFKVHPPTLRSALLMGTWVAMVSILATLVVPPAFEYVRVRALGPRTVNEKNRNDSGSASAPVSEDRPSSPPTTGPFDVYRKQARRTGTGGGCRHPRHGANATVDAVAEAIAAVNKATDKED</sequence>
<keyword evidence="2" id="KW-0812">Transmembrane</keyword>
<accession>A0A9P5VBT8</accession>
<keyword evidence="2" id="KW-0472">Membrane</keyword>
<feature type="compositionally biased region" description="Basic and acidic residues" evidence="1">
    <location>
        <begin position="114"/>
        <end position="125"/>
    </location>
</feature>
<evidence type="ECO:0000256" key="1">
    <source>
        <dbReference type="SAM" id="MobiDB-lite"/>
    </source>
</evidence>
<feature type="region of interest" description="Disordered" evidence="1">
    <location>
        <begin position="231"/>
        <end position="284"/>
    </location>
</feature>
<dbReference type="Proteomes" id="UP000748756">
    <property type="component" value="Unassembled WGS sequence"/>
</dbReference>
<comment type="caution">
    <text evidence="3">The sequence shown here is derived from an EMBL/GenBank/DDBJ whole genome shotgun (WGS) entry which is preliminary data.</text>
</comment>
<proteinExistence type="predicted"/>
<feature type="compositionally biased region" description="Polar residues" evidence="1">
    <location>
        <begin position="11"/>
        <end position="22"/>
    </location>
</feature>
<keyword evidence="2" id="KW-1133">Transmembrane helix</keyword>
<protein>
    <submittedName>
        <fullName evidence="3">Uncharacterized protein</fullName>
    </submittedName>
</protein>
<name>A0A9P5VBT8_9FUNG</name>
<organism evidence="3 4">
    <name type="scientific">Linnemannia schmuckeri</name>
    <dbReference type="NCBI Taxonomy" id="64567"/>
    <lineage>
        <taxon>Eukaryota</taxon>
        <taxon>Fungi</taxon>
        <taxon>Fungi incertae sedis</taxon>
        <taxon>Mucoromycota</taxon>
        <taxon>Mortierellomycotina</taxon>
        <taxon>Mortierellomycetes</taxon>
        <taxon>Mortierellales</taxon>
        <taxon>Mortierellaceae</taxon>
        <taxon>Linnemannia</taxon>
    </lineage>
</organism>
<feature type="transmembrane region" description="Helical" evidence="2">
    <location>
        <begin position="163"/>
        <end position="182"/>
    </location>
</feature>
<feature type="compositionally biased region" description="Polar residues" evidence="1">
    <location>
        <begin position="34"/>
        <end position="91"/>
    </location>
</feature>
<keyword evidence="4" id="KW-1185">Reference proteome</keyword>
<dbReference type="EMBL" id="JAAAUQ010000278">
    <property type="protein sequence ID" value="KAF9151974.1"/>
    <property type="molecule type" value="Genomic_DNA"/>
</dbReference>
<gene>
    <name evidence="3" type="ORF">BG015_005945</name>
</gene>
<feature type="region of interest" description="Disordered" evidence="1">
    <location>
        <begin position="1"/>
        <end position="125"/>
    </location>
</feature>
<evidence type="ECO:0000256" key="2">
    <source>
        <dbReference type="SAM" id="Phobius"/>
    </source>
</evidence>
<reference evidence="3" key="1">
    <citation type="journal article" date="2020" name="Fungal Divers.">
        <title>Resolving the Mortierellaceae phylogeny through synthesis of multi-gene phylogenetics and phylogenomics.</title>
        <authorList>
            <person name="Vandepol N."/>
            <person name="Liber J."/>
            <person name="Desiro A."/>
            <person name="Na H."/>
            <person name="Kennedy M."/>
            <person name="Barry K."/>
            <person name="Grigoriev I.V."/>
            <person name="Miller A.N."/>
            <person name="O'Donnell K."/>
            <person name="Stajich J.E."/>
            <person name="Bonito G."/>
        </authorList>
    </citation>
    <scope>NUCLEOTIDE SEQUENCE</scope>
    <source>
        <strain evidence="3">NRRL 6426</strain>
    </source>
</reference>
<evidence type="ECO:0000313" key="3">
    <source>
        <dbReference type="EMBL" id="KAF9151974.1"/>
    </source>
</evidence>
<dbReference type="PANTHER" id="PTHR47372">
    <property type="entry name" value="DAUER UP-REGULATED-RELATED"/>
    <property type="match status" value="1"/>
</dbReference>
<evidence type="ECO:0000313" key="4">
    <source>
        <dbReference type="Proteomes" id="UP000748756"/>
    </source>
</evidence>
<feature type="compositionally biased region" description="Polar residues" evidence="1">
    <location>
        <begin position="99"/>
        <end position="113"/>
    </location>
</feature>
<dbReference type="Gene3D" id="1.20.120.20">
    <property type="entry name" value="Apolipoprotein"/>
    <property type="match status" value="1"/>
</dbReference>
<feature type="transmembrane region" description="Helical" evidence="2">
    <location>
        <begin position="202"/>
        <end position="221"/>
    </location>
</feature>
<dbReference type="AlphaFoldDB" id="A0A9P5VBT8"/>
<dbReference type="OrthoDB" id="2433245at2759"/>
<dbReference type="PANTHER" id="PTHR47372:SF11">
    <property type="entry name" value="RE19971P"/>
    <property type="match status" value="1"/>
</dbReference>